<gene>
    <name evidence="1" type="ORF">GCM10022286_05590</name>
</gene>
<evidence type="ECO:0000313" key="1">
    <source>
        <dbReference type="EMBL" id="GAA4155931.1"/>
    </source>
</evidence>
<proteinExistence type="predicted"/>
<evidence type="ECO:0008006" key="3">
    <source>
        <dbReference type="Google" id="ProtNLM"/>
    </source>
</evidence>
<protein>
    <recommendedName>
        <fullName evidence="3">Phage major capsid protein</fullName>
    </recommendedName>
</protein>
<organism evidence="1 2">
    <name type="scientific">Gryllotalpicola daejeonensis</name>
    <dbReference type="NCBI Taxonomy" id="993087"/>
    <lineage>
        <taxon>Bacteria</taxon>
        <taxon>Bacillati</taxon>
        <taxon>Actinomycetota</taxon>
        <taxon>Actinomycetes</taxon>
        <taxon>Micrococcales</taxon>
        <taxon>Microbacteriaceae</taxon>
        <taxon>Gryllotalpicola</taxon>
    </lineage>
</organism>
<dbReference type="EMBL" id="BAABBV010000001">
    <property type="protein sequence ID" value="GAA4155931.1"/>
    <property type="molecule type" value="Genomic_DNA"/>
</dbReference>
<dbReference type="Proteomes" id="UP001415169">
    <property type="component" value="Unassembled WGS sequence"/>
</dbReference>
<sequence length="237" mass="24166">MISANTLDVEPYTEGSTLAPGKITFQKKSANVLTYAGAAALTIREAERSSVAVLNTTITGLTLAAAAREKAVLRSTFASAVAAAPTDVALGATLGASTFSDWTDAVVNAAEVFESVALPLGTLVVSKDVFLKLKNFNDTTGRPLMDVTGTGSNTIGTLNLPGLSGNLSGVTVIADTGATDGTAAFAASTSITRYLSGLVQLSNTSVFDLSQQLAVYRYGVPVVTQPEGIVPVTISAS</sequence>
<reference evidence="1" key="2">
    <citation type="submission" date="2023-12" db="EMBL/GenBank/DDBJ databases">
        <authorList>
            <person name="Sun Q."/>
            <person name="Inoue M."/>
        </authorList>
    </citation>
    <scope>NUCLEOTIDE SEQUENCE</scope>
    <source>
        <strain evidence="1">JCM 17590</strain>
    </source>
</reference>
<dbReference type="SUPFAM" id="SSF56563">
    <property type="entry name" value="Major capsid protein gp5"/>
    <property type="match status" value="1"/>
</dbReference>
<comment type="caution">
    <text evidence="1">The sequence shown here is derived from an EMBL/GenBank/DDBJ whole genome shotgun (WGS) entry which is preliminary data.</text>
</comment>
<keyword evidence="2" id="KW-1185">Reference proteome</keyword>
<dbReference type="Pfam" id="PF25209">
    <property type="entry name" value="Phage_capsid_4"/>
    <property type="match status" value="1"/>
</dbReference>
<evidence type="ECO:0000313" key="2">
    <source>
        <dbReference type="Proteomes" id="UP001415169"/>
    </source>
</evidence>
<dbReference type="RefSeq" id="WP_344790211.1">
    <property type="nucleotide sequence ID" value="NZ_BAABBV010000001.1"/>
</dbReference>
<accession>A0ABP7ZII9</accession>
<reference evidence="1" key="1">
    <citation type="journal article" date="2014" name="Int. J. Syst. Evol. Microbiol.">
        <title>Complete genome of a new Firmicutes species belonging to the dominant human colonic microbiota ('Ruminococcus bicirculans') reveals two chromosomes and a selective capacity to utilize plant glucans.</title>
        <authorList>
            <consortium name="NISC Comparative Sequencing Program"/>
            <person name="Wegmann U."/>
            <person name="Louis P."/>
            <person name="Goesmann A."/>
            <person name="Henrissat B."/>
            <person name="Duncan S.H."/>
            <person name="Flint H.J."/>
        </authorList>
    </citation>
    <scope>NUCLEOTIDE SEQUENCE</scope>
    <source>
        <strain evidence="1">JCM 17590</strain>
    </source>
</reference>
<name>A0ABP7ZII9_9MICO</name>